<dbReference type="RefSeq" id="WP_067659284.1">
    <property type="nucleotide sequence ID" value="NZ_FQXG01000002.1"/>
</dbReference>
<dbReference type="Pfam" id="PF03459">
    <property type="entry name" value="TOBE"/>
    <property type="match status" value="1"/>
</dbReference>
<dbReference type="PROSITE" id="PS51866">
    <property type="entry name" value="MOP"/>
    <property type="match status" value="1"/>
</dbReference>
<evidence type="ECO:0000256" key="1">
    <source>
        <dbReference type="ARBA" id="ARBA00022505"/>
    </source>
</evidence>
<dbReference type="EMBL" id="FQXG01000002">
    <property type="protein sequence ID" value="SHH31477.1"/>
    <property type="molecule type" value="Genomic_DNA"/>
</dbReference>
<dbReference type="AlphaFoldDB" id="A0A1M5RYN6"/>
<accession>A0A1M5RYN6</accession>
<gene>
    <name evidence="4" type="ORF">SAMN02745129_1808</name>
</gene>
<evidence type="ECO:0000256" key="2">
    <source>
        <dbReference type="PROSITE-ProRule" id="PRU01213"/>
    </source>
</evidence>
<dbReference type="STRING" id="299255.SAMN02745129_1808"/>
<protein>
    <submittedName>
        <fullName evidence="4">Molybdenum-pterin binding domain-containing protein</fullName>
    </submittedName>
</protein>
<evidence type="ECO:0000259" key="3">
    <source>
        <dbReference type="PROSITE" id="PS51866"/>
    </source>
</evidence>
<organism evidence="4 5">
    <name type="scientific">Ferrimonas marina</name>
    <dbReference type="NCBI Taxonomy" id="299255"/>
    <lineage>
        <taxon>Bacteria</taxon>
        <taxon>Pseudomonadati</taxon>
        <taxon>Pseudomonadota</taxon>
        <taxon>Gammaproteobacteria</taxon>
        <taxon>Alteromonadales</taxon>
        <taxon>Ferrimonadaceae</taxon>
        <taxon>Ferrimonas</taxon>
    </lineage>
</organism>
<dbReference type="InterPro" id="IPR008995">
    <property type="entry name" value="Mo/tungstate-bd_C_term_dom"/>
</dbReference>
<reference evidence="5" key="1">
    <citation type="submission" date="2016-11" db="EMBL/GenBank/DDBJ databases">
        <authorList>
            <person name="Varghese N."/>
            <person name="Submissions S."/>
        </authorList>
    </citation>
    <scope>NUCLEOTIDE SEQUENCE [LARGE SCALE GENOMIC DNA]</scope>
    <source>
        <strain evidence="5">DSM 16917</strain>
    </source>
</reference>
<dbReference type="InterPro" id="IPR004606">
    <property type="entry name" value="Mop_domain"/>
</dbReference>
<keyword evidence="5" id="KW-1185">Reference proteome</keyword>
<name>A0A1M5RYN6_9GAMM</name>
<dbReference type="InterPro" id="IPR005116">
    <property type="entry name" value="Transp-assoc_OB_typ1"/>
</dbReference>
<proteinExistence type="predicted"/>
<dbReference type="Proteomes" id="UP000184268">
    <property type="component" value="Unassembled WGS sequence"/>
</dbReference>
<dbReference type="GO" id="GO:0015689">
    <property type="term" value="P:molybdate ion transport"/>
    <property type="evidence" value="ECO:0007669"/>
    <property type="project" value="InterPro"/>
</dbReference>
<dbReference type="SUPFAM" id="SSF50331">
    <property type="entry name" value="MOP-like"/>
    <property type="match status" value="1"/>
</dbReference>
<dbReference type="Gene3D" id="2.40.50.100">
    <property type="match status" value="1"/>
</dbReference>
<evidence type="ECO:0000313" key="4">
    <source>
        <dbReference type="EMBL" id="SHH31477.1"/>
    </source>
</evidence>
<sequence length="69" mass="7125">MKLSARNQLKGTIKSITPGAINSEVVIELAEGVEIASVITNESVTNLELAVGKEAFAVLKASNVMVGVA</sequence>
<evidence type="ECO:0000313" key="5">
    <source>
        <dbReference type="Proteomes" id="UP000184268"/>
    </source>
</evidence>
<keyword evidence="1 2" id="KW-0500">Molybdenum</keyword>
<feature type="domain" description="Mop" evidence="3">
    <location>
        <begin position="2"/>
        <end position="68"/>
    </location>
</feature>
<dbReference type="OrthoDB" id="9800709at2"/>
<dbReference type="NCBIfam" id="TIGR00638">
    <property type="entry name" value="Mop"/>
    <property type="match status" value="1"/>
</dbReference>